<keyword evidence="2" id="KW-1185">Reference proteome</keyword>
<dbReference type="Proteomes" id="UP000028486">
    <property type="component" value="Chromosome"/>
</dbReference>
<evidence type="ECO:0000313" key="2">
    <source>
        <dbReference type="Proteomes" id="UP000028486"/>
    </source>
</evidence>
<dbReference type="PIRSF" id="PIRSF012318">
    <property type="entry name" value="UCP012318"/>
    <property type="match status" value="1"/>
</dbReference>
<dbReference type="KEGG" id="caj:CIG1485E_0855"/>
<dbReference type="CDD" id="cd00657">
    <property type="entry name" value="Ferritin_like"/>
    <property type="match status" value="1"/>
</dbReference>
<dbReference type="RefSeq" id="WP_038454091.1">
    <property type="nucleotide sequence ID" value="NZ_CP009043.1"/>
</dbReference>
<dbReference type="OrthoDB" id="9778629at2"/>
<dbReference type="SUPFAM" id="SSF47240">
    <property type="entry name" value="Ferritin-like"/>
    <property type="match status" value="1"/>
</dbReference>
<reference evidence="2" key="1">
    <citation type="journal article" date="2014" name="Genome Announc.">
        <title>Complete Genome Sequence of Campylobacter iguaniorum Strain 1485ET, Isolated from a Bearded Dragon (Pogona vitticeps).</title>
        <authorList>
            <person name="Gilbert M.J."/>
            <person name="Miller W.G."/>
            <person name="Yee E."/>
            <person name="Kik M."/>
            <person name="Wagenaar J.A."/>
            <person name="Duim B."/>
        </authorList>
    </citation>
    <scope>NUCLEOTIDE SEQUENCE [LARGE SCALE GENOMIC DNA]</scope>
    <source>
        <strain evidence="2">1485E</strain>
    </source>
</reference>
<dbReference type="InterPro" id="IPR009078">
    <property type="entry name" value="Ferritin-like_SF"/>
</dbReference>
<accession>A0A076FAH0</accession>
<dbReference type="STRING" id="1244531.CIG2463D_0854"/>
<dbReference type="InterPro" id="IPR007402">
    <property type="entry name" value="DUF455"/>
</dbReference>
<dbReference type="Pfam" id="PF04305">
    <property type="entry name" value="DUF455"/>
    <property type="match status" value="1"/>
</dbReference>
<dbReference type="InterPro" id="IPR011197">
    <property type="entry name" value="UCP012318"/>
</dbReference>
<dbReference type="AlphaFoldDB" id="A0A076FAH0"/>
<sequence>MSFFTRCKEVLDDGDLESKFSGFEALFDDFRSDKLGFEDEIIEPLISPSYAKFAQIYEMKELKKQKSADKNAAFLHSIAHIEYSAIDIALDACYRFRGLPKEYYFDWLEVAGDEIRHFKMIDEQLQKTGYKYGDLSVHNGLFIALQKTQGSLLDRMAVLPRFMEANGLDANLFMMEKIKTDASKNWLTNTLKIIHHEEIDHVKKGDKWFKFACKEQGVDPNSWINIVLKHYPNAFSTKRELDEAHRIMAGFSTDELEAMKKLQLDKEKL</sequence>
<gene>
    <name evidence="1" type="ORF">CIG1485E_0855</name>
</gene>
<evidence type="ECO:0000313" key="1">
    <source>
        <dbReference type="EMBL" id="AII14693.1"/>
    </source>
</evidence>
<dbReference type="HOGENOM" id="CLU_035354_0_0_7"/>
<dbReference type="PANTHER" id="PTHR42782">
    <property type="entry name" value="SI:CH73-314G15.3"/>
    <property type="match status" value="1"/>
</dbReference>
<proteinExistence type="predicted"/>
<protein>
    <recommendedName>
        <fullName evidence="3">DUF455 domain protein</fullName>
    </recommendedName>
</protein>
<dbReference type="PANTHER" id="PTHR42782:SF4">
    <property type="entry name" value="DUF455 DOMAIN-CONTAINING PROTEIN"/>
    <property type="match status" value="1"/>
</dbReference>
<dbReference type="eggNOG" id="COG2833">
    <property type="taxonomic scope" value="Bacteria"/>
</dbReference>
<dbReference type="EMBL" id="CP009043">
    <property type="protein sequence ID" value="AII14693.1"/>
    <property type="molecule type" value="Genomic_DNA"/>
</dbReference>
<organism evidence="1 2">
    <name type="scientific">Campylobacter iguaniorum</name>
    <dbReference type="NCBI Taxonomy" id="1244531"/>
    <lineage>
        <taxon>Bacteria</taxon>
        <taxon>Pseudomonadati</taxon>
        <taxon>Campylobacterota</taxon>
        <taxon>Epsilonproteobacteria</taxon>
        <taxon>Campylobacterales</taxon>
        <taxon>Campylobacteraceae</taxon>
        <taxon>Campylobacter</taxon>
    </lineage>
</organism>
<name>A0A076FAH0_9BACT</name>
<evidence type="ECO:0008006" key="3">
    <source>
        <dbReference type="Google" id="ProtNLM"/>
    </source>
</evidence>